<evidence type="ECO:0000256" key="9">
    <source>
        <dbReference type="SAM" id="Phobius"/>
    </source>
</evidence>
<organism evidence="12 14">
    <name type="scientific">Dracunculus medinensis</name>
    <name type="common">Guinea worm</name>
    <dbReference type="NCBI Taxonomy" id="318479"/>
    <lineage>
        <taxon>Eukaryota</taxon>
        <taxon>Metazoa</taxon>
        <taxon>Ecdysozoa</taxon>
        <taxon>Nematoda</taxon>
        <taxon>Chromadorea</taxon>
        <taxon>Rhabditida</taxon>
        <taxon>Spirurina</taxon>
        <taxon>Dracunculoidea</taxon>
        <taxon>Dracunculidae</taxon>
        <taxon>Dracunculus</taxon>
    </lineage>
</organism>
<evidence type="ECO:0000256" key="7">
    <source>
        <dbReference type="ARBA" id="ARBA00051243"/>
    </source>
</evidence>
<keyword evidence="5 8" id="KW-0067">ATP-binding</keyword>
<dbReference type="Gene3D" id="2.130.10.10">
    <property type="entry name" value="YVTN repeat-like/Quinoprotein amine dehydrogenase"/>
    <property type="match status" value="1"/>
</dbReference>
<dbReference type="Gene3D" id="3.30.200.20">
    <property type="entry name" value="Phosphorylase Kinase, domain 1"/>
    <property type="match status" value="1"/>
</dbReference>
<proteinExistence type="predicted"/>
<dbReference type="Proteomes" id="UP000274756">
    <property type="component" value="Unassembled WGS sequence"/>
</dbReference>
<feature type="binding site" evidence="8">
    <location>
        <position position="528"/>
    </location>
    <ligand>
        <name>ATP</name>
        <dbReference type="ChEBI" id="CHEBI:30616"/>
    </ligand>
</feature>
<dbReference type="STRING" id="318479.A0A0N4U9R5"/>
<keyword evidence="2" id="KW-0808">Transferase</keyword>
<evidence type="ECO:0000256" key="4">
    <source>
        <dbReference type="ARBA" id="ARBA00022777"/>
    </source>
</evidence>
<keyword evidence="3 8" id="KW-0547">Nucleotide-binding</keyword>
<dbReference type="SMART" id="SM00219">
    <property type="entry name" value="TyrKc"/>
    <property type="match status" value="1"/>
</dbReference>
<evidence type="ECO:0000256" key="2">
    <source>
        <dbReference type="ARBA" id="ARBA00022679"/>
    </source>
</evidence>
<dbReference type="InterPro" id="IPR036352">
    <property type="entry name" value="Semap_dom_sf"/>
</dbReference>
<dbReference type="InterPro" id="IPR000719">
    <property type="entry name" value="Prot_kinase_dom"/>
</dbReference>
<dbReference type="GO" id="GO:0005886">
    <property type="term" value="C:plasma membrane"/>
    <property type="evidence" value="ECO:0007669"/>
    <property type="project" value="TreeGrafter"/>
</dbReference>
<dbReference type="InterPro" id="IPR017441">
    <property type="entry name" value="Protein_kinase_ATP_BS"/>
</dbReference>
<dbReference type="EMBL" id="UYYG01001163">
    <property type="protein sequence ID" value="VDN57876.1"/>
    <property type="molecule type" value="Genomic_DNA"/>
</dbReference>
<dbReference type="InterPro" id="IPR050122">
    <property type="entry name" value="RTK"/>
</dbReference>
<dbReference type="Pfam" id="PF07714">
    <property type="entry name" value="PK_Tyr_Ser-Thr"/>
    <property type="match status" value="1"/>
</dbReference>
<dbReference type="GO" id="GO:0016477">
    <property type="term" value="P:cell migration"/>
    <property type="evidence" value="ECO:0007669"/>
    <property type="project" value="TreeGrafter"/>
</dbReference>
<dbReference type="WBParaSite" id="DME_0000384401-mRNA-1">
    <property type="protein sequence ID" value="DME_0000384401-mRNA-1"/>
    <property type="gene ID" value="DME_0000384401"/>
</dbReference>
<feature type="transmembrane region" description="Helical" evidence="9">
    <location>
        <begin position="435"/>
        <end position="456"/>
    </location>
</feature>
<dbReference type="SUPFAM" id="SSF56112">
    <property type="entry name" value="Protein kinase-like (PK-like)"/>
    <property type="match status" value="1"/>
</dbReference>
<dbReference type="PROSITE" id="PS50011">
    <property type="entry name" value="PROTEIN_KINASE_DOM"/>
    <property type="match status" value="1"/>
</dbReference>
<dbReference type="GO" id="GO:0007399">
    <property type="term" value="P:nervous system development"/>
    <property type="evidence" value="ECO:0007669"/>
    <property type="project" value="TreeGrafter"/>
</dbReference>
<dbReference type="PROSITE" id="PS00107">
    <property type="entry name" value="PROTEIN_KINASE_ATP"/>
    <property type="match status" value="1"/>
</dbReference>
<dbReference type="InterPro" id="IPR002909">
    <property type="entry name" value="IPT_dom"/>
</dbReference>
<evidence type="ECO:0000259" key="10">
    <source>
        <dbReference type="PROSITE" id="PS50011"/>
    </source>
</evidence>
<sequence>MVLAFSRGRFTYFLDSILRPQDPLRESDYTEWKLFSARISRMCENDVSINVDSRIDSAITCGNFEISENIKADAAYYREETDELYVVFQSLNHRITNICSYRMVDVDRFLKKLWDDCQHEAFVNNLDRCTKIDISQNVPLYCFVFTQRTDRRPVLSCTRYGADFSSQPIDNCNTIPYHSTAYRHGWIESYSPIKGSLFAIRRSVNEKAVVLWSKKSLLDSSFSFAIDVSLNLIVYVHRAHNQLSTLKISCSNFYDTCYALDDIAWMDPLKCVWCLTANRLGFAISLSQKCDYQVLNGICLPYIVHIGSYRFLFSGYPSYIFNNVAGPLQVIPSSKKSGTKYEIYGRKFNYLEEISVKICDQPCSIEIVQSKRHLFSILRIICTVSVSPYSPRGCAVLVEGDLQNFGPYNVSYTVNPVSDSPETSHSTKGTKRTKMLISIFSIIILAILILLIVWIIPENNAYTGHYSLCYNNKSLYSYKNLFMDIDPKLRISLNDLEIHDEIGKGNYGIVYKGLYRLKNGKSRDVACKTIDCHQYSVGISEFLREGLIMANFDHTNVACLIGISITENYCPIIVTDYMENGDLRHYIINPDNKLTFRNLLSFAIQIANGMQYLHSLNFIHRDLAARNCMMDANLTVKIADFGLSRDVSACGMYEAINKDRGIPVRWMPIESLEEQQVLILAKVLRYTFKADIWAYGVVLWELATRGLIPYGDLETSEIIRLLKNGHRLSQPKGCPNILYKKVMLVCWIEDPKRRPTFYELKEMVEDVVYQLQQGAPGNSLLNNHYERVSPRTVGTTAIDYSMHNPCITCN</sequence>
<dbReference type="SUPFAM" id="SSF101912">
    <property type="entry name" value="Sema domain"/>
    <property type="match status" value="1"/>
</dbReference>
<dbReference type="GO" id="GO:0043235">
    <property type="term" value="C:receptor complex"/>
    <property type="evidence" value="ECO:0007669"/>
    <property type="project" value="TreeGrafter"/>
</dbReference>
<dbReference type="GO" id="GO:0004714">
    <property type="term" value="F:transmembrane receptor protein tyrosine kinase activity"/>
    <property type="evidence" value="ECO:0007669"/>
    <property type="project" value="UniProtKB-EC"/>
</dbReference>
<dbReference type="CDD" id="cd00192">
    <property type="entry name" value="PTKc"/>
    <property type="match status" value="1"/>
</dbReference>
<dbReference type="PANTHER" id="PTHR24416">
    <property type="entry name" value="TYROSINE-PROTEIN KINASE RECEPTOR"/>
    <property type="match status" value="1"/>
</dbReference>
<dbReference type="OrthoDB" id="546826at2759"/>
<dbReference type="InterPro" id="IPR015943">
    <property type="entry name" value="WD40/YVTN_repeat-like_dom_sf"/>
</dbReference>
<evidence type="ECO:0000313" key="14">
    <source>
        <dbReference type="WBParaSite" id="DME_0000384401-mRNA-1"/>
    </source>
</evidence>
<evidence type="ECO:0000256" key="6">
    <source>
        <dbReference type="ARBA" id="ARBA00023137"/>
    </source>
</evidence>
<evidence type="ECO:0000256" key="3">
    <source>
        <dbReference type="ARBA" id="ARBA00022741"/>
    </source>
</evidence>
<dbReference type="FunFam" id="1.10.510.10:FF:000554">
    <property type="entry name" value="Predicted protein"/>
    <property type="match status" value="1"/>
</dbReference>
<reference evidence="14" key="1">
    <citation type="submission" date="2017-02" db="UniProtKB">
        <authorList>
            <consortium name="WormBaseParasite"/>
        </authorList>
    </citation>
    <scope>IDENTIFICATION</scope>
</reference>
<dbReference type="Proteomes" id="UP000038040">
    <property type="component" value="Unplaced"/>
</dbReference>
<keyword evidence="9" id="KW-0812">Transmembrane</keyword>
<evidence type="ECO:0000313" key="13">
    <source>
        <dbReference type="Proteomes" id="UP000274756"/>
    </source>
</evidence>
<dbReference type="InterPro" id="IPR008266">
    <property type="entry name" value="Tyr_kinase_AS"/>
</dbReference>
<dbReference type="Pfam" id="PF01833">
    <property type="entry name" value="TIG"/>
    <property type="match status" value="1"/>
</dbReference>
<feature type="domain" description="Protein kinase" evidence="10">
    <location>
        <begin position="496"/>
        <end position="768"/>
    </location>
</feature>
<dbReference type="AlphaFoldDB" id="A0A0N4U9R5"/>
<evidence type="ECO:0000256" key="1">
    <source>
        <dbReference type="ARBA" id="ARBA00004167"/>
    </source>
</evidence>
<dbReference type="InterPro" id="IPR011009">
    <property type="entry name" value="Kinase-like_dom_sf"/>
</dbReference>
<dbReference type="InterPro" id="IPR020635">
    <property type="entry name" value="Tyr_kinase_cat_dom"/>
</dbReference>
<keyword evidence="4" id="KW-0418">Kinase</keyword>
<evidence type="ECO:0000256" key="8">
    <source>
        <dbReference type="PROSITE-ProRule" id="PRU10141"/>
    </source>
</evidence>
<keyword evidence="9" id="KW-1133">Transmembrane helix</keyword>
<protein>
    <submittedName>
        <fullName evidence="14">Protein kinase domain-containing protein</fullName>
    </submittedName>
</protein>
<dbReference type="GO" id="GO:0007169">
    <property type="term" value="P:cell surface receptor protein tyrosine kinase signaling pathway"/>
    <property type="evidence" value="ECO:0007669"/>
    <property type="project" value="TreeGrafter"/>
</dbReference>
<dbReference type="GO" id="GO:0005524">
    <property type="term" value="F:ATP binding"/>
    <property type="evidence" value="ECO:0007669"/>
    <property type="project" value="UniProtKB-UniRule"/>
</dbReference>
<keyword evidence="6" id="KW-0829">Tyrosine-protein kinase</keyword>
<keyword evidence="9" id="KW-0472">Membrane</keyword>
<name>A0A0N4U9R5_DRAME</name>
<gene>
    <name evidence="11" type="ORF">DME_LOCUS7849</name>
</gene>
<comment type="subcellular location">
    <subcellularLocation>
        <location evidence="1">Membrane</location>
        <topology evidence="1">Single-pass membrane protein</topology>
    </subcellularLocation>
</comment>
<reference evidence="11 13" key="2">
    <citation type="submission" date="2018-11" db="EMBL/GenBank/DDBJ databases">
        <authorList>
            <consortium name="Pathogen Informatics"/>
        </authorList>
    </citation>
    <scope>NUCLEOTIDE SEQUENCE [LARGE SCALE GENOMIC DNA]</scope>
</reference>
<keyword evidence="13" id="KW-1185">Reference proteome</keyword>
<accession>A0A0N4U9R5</accession>
<evidence type="ECO:0000256" key="5">
    <source>
        <dbReference type="ARBA" id="ARBA00022840"/>
    </source>
</evidence>
<dbReference type="InterPro" id="IPR001245">
    <property type="entry name" value="Ser-Thr/Tyr_kinase_cat_dom"/>
</dbReference>
<comment type="catalytic activity">
    <reaction evidence="7">
        <text>L-tyrosyl-[protein] + ATP = O-phospho-L-tyrosyl-[protein] + ADP + H(+)</text>
        <dbReference type="Rhea" id="RHEA:10596"/>
        <dbReference type="Rhea" id="RHEA-COMP:10136"/>
        <dbReference type="Rhea" id="RHEA-COMP:20101"/>
        <dbReference type="ChEBI" id="CHEBI:15378"/>
        <dbReference type="ChEBI" id="CHEBI:30616"/>
        <dbReference type="ChEBI" id="CHEBI:46858"/>
        <dbReference type="ChEBI" id="CHEBI:61978"/>
        <dbReference type="ChEBI" id="CHEBI:456216"/>
        <dbReference type="EC" id="2.7.10.1"/>
    </reaction>
</comment>
<dbReference type="PANTHER" id="PTHR24416:SF564">
    <property type="entry name" value="MACROPHAGE-STIMULATING PROTEIN RECEPTOR"/>
    <property type="match status" value="1"/>
</dbReference>
<evidence type="ECO:0000313" key="11">
    <source>
        <dbReference type="EMBL" id="VDN57876.1"/>
    </source>
</evidence>
<evidence type="ECO:0000313" key="12">
    <source>
        <dbReference type="Proteomes" id="UP000038040"/>
    </source>
</evidence>
<dbReference type="Gene3D" id="1.10.510.10">
    <property type="entry name" value="Transferase(Phosphotransferase) domain 1"/>
    <property type="match status" value="1"/>
</dbReference>
<dbReference type="PROSITE" id="PS00109">
    <property type="entry name" value="PROTEIN_KINASE_TYR"/>
    <property type="match status" value="1"/>
</dbReference>
<dbReference type="PRINTS" id="PR00109">
    <property type="entry name" value="TYRKINASE"/>
</dbReference>